<dbReference type="SUPFAM" id="SSF53335">
    <property type="entry name" value="S-adenosyl-L-methionine-dependent methyltransferases"/>
    <property type="match status" value="1"/>
</dbReference>
<evidence type="ECO:0000256" key="3">
    <source>
        <dbReference type="ARBA" id="ARBA00022679"/>
    </source>
</evidence>
<sequence>MKDSKTRFSDRVENYTKYRPGYPPQVLELLKTECGLTPDSLIADIGSGTGISTRLFLDHHNTVYGVEPNAEMRAAAEAFLKDYPQFHSIDATAEQTHLPADIIDFIIAGQAFHWFQHDRTKQEFQRILKPQGWVVLIWNERLVDTTPFLIAYEKMLLEFATDYQQINHTNITLAELEQFFDPHPIEHRTFPNHQIFDFPALKGRLLSSSYCPNLGEAGYEEIMKRLQEIFEENQTEGKIMFEYKTTLYFGHVK</sequence>
<dbReference type="PANTHER" id="PTHR44942:SF4">
    <property type="entry name" value="METHYLTRANSFERASE TYPE 11 DOMAIN-CONTAINING PROTEIN"/>
    <property type="match status" value="1"/>
</dbReference>
<dbReference type="EMBL" id="CP037920">
    <property type="protein sequence ID" value="QDT94650.1"/>
    <property type="molecule type" value="Genomic_DNA"/>
</dbReference>
<evidence type="ECO:0000256" key="1">
    <source>
        <dbReference type="ARBA" id="ARBA00008361"/>
    </source>
</evidence>
<keyword evidence="3" id="KW-0808">Transferase</keyword>
<dbReference type="GO" id="GO:0032259">
    <property type="term" value="P:methylation"/>
    <property type="evidence" value="ECO:0007669"/>
    <property type="project" value="UniProtKB-KW"/>
</dbReference>
<dbReference type="AlphaFoldDB" id="A0A517VP16"/>
<dbReference type="Proteomes" id="UP000318704">
    <property type="component" value="Chromosome"/>
</dbReference>
<dbReference type="InterPro" id="IPR051052">
    <property type="entry name" value="Diverse_substrate_MTase"/>
</dbReference>
<evidence type="ECO:0000313" key="6">
    <source>
        <dbReference type="Proteomes" id="UP000318704"/>
    </source>
</evidence>
<organism evidence="5 6">
    <name type="scientific">Gimesia aquarii</name>
    <dbReference type="NCBI Taxonomy" id="2527964"/>
    <lineage>
        <taxon>Bacteria</taxon>
        <taxon>Pseudomonadati</taxon>
        <taxon>Planctomycetota</taxon>
        <taxon>Planctomycetia</taxon>
        <taxon>Planctomycetales</taxon>
        <taxon>Planctomycetaceae</taxon>
        <taxon>Gimesia</taxon>
    </lineage>
</organism>
<keyword evidence="2" id="KW-0489">Methyltransferase</keyword>
<feature type="domain" description="Methyltransferase type 11" evidence="4">
    <location>
        <begin position="44"/>
        <end position="136"/>
    </location>
</feature>
<dbReference type="GO" id="GO:0008757">
    <property type="term" value="F:S-adenosylmethionine-dependent methyltransferase activity"/>
    <property type="evidence" value="ECO:0007669"/>
    <property type="project" value="InterPro"/>
</dbReference>
<dbReference type="CDD" id="cd02440">
    <property type="entry name" value="AdoMet_MTases"/>
    <property type="match status" value="1"/>
</dbReference>
<reference evidence="5 6" key="1">
    <citation type="submission" date="2019-03" db="EMBL/GenBank/DDBJ databases">
        <title>Deep-cultivation of Planctomycetes and their phenomic and genomic characterization uncovers novel biology.</title>
        <authorList>
            <person name="Wiegand S."/>
            <person name="Jogler M."/>
            <person name="Boedeker C."/>
            <person name="Pinto D."/>
            <person name="Vollmers J."/>
            <person name="Rivas-Marin E."/>
            <person name="Kohn T."/>
            <person name="Peeters S.H."/>
            <person name="Heuer A."/>
            <person name="Rast P."/>
            <person name="Oberbeckmann S."/>
            <person name="Bunk B."/>
            <person name="Jeske O."/>
            <person name="Meyerdierks A."/>
            <person name="Storesund J.E."/>
            <person name="Kallscheuer N."/>
            <person name="Luecker S."/>
            <person name="Lage O.M."/>
            <person name="Pohl T."/>
            <person name="Merkel B.J."/>
            <person name="Hornburger P."/>
            <person name="Mueller R.-W."/>
            <person name="Bruemmer F."/>
            <person name="Labrenz M."/>
            <person name="Spormann A.M."/>
            <person name="Op den Camp H."/>
            <person name="Overmann J."/>
            <person name="Amann R."/>
            <person name="Jetten M.S.M."/>
            <person name="Mascher T."/>
            <person name="Medema M.H."/>
            <person name="Devos D.P."/>
            <person name="Kaster A.-K."/>
            <person name="Ovreas L."/>
            <person name="Rohde M."/>
            <person name="Galperin M.Y."/>
            <person name="Jogler C."/>
        </authorList>
    </citation>
    <scope>NUCLEOTIDE SEQUENCE [LARGE SCALE GENOMIC DNA]</scope>
    <source>
        <strain evidence="5 6">V144</strain>
    </source>
</reference>
<dbReference type="InterPro" id="IPR013216">
    <property type="entry name" value="Methyltransf_11"/>
</dbReference>
<gene>
    <name evidence="5" type="ORF">V144x_00810</name>
</gene>
<dbReference type="RefSeq" id="WP_144979714.1">
    <property type="nucleotide sequence ID" value="NZ_CP037920.1"/>
</dbReference>
<name>A0A517VP16_9PLAN</name>
<evidence type="ECO:0000256" key="2">
    <source>
        <dbReference type="ARBA" id="ARBA00022603"/>
    </source>
</evidence>
<evidence type="ECO:0000259" key="4">
    <source>
        <dbReference type="Pfam" id="PF08241"/>
    </source>
</evidence>
<dbReference type="PANTHER" id="PTHR44942">
    <property type="entry name" value="METHYLTRANSF_11 DOMAIN-CONTAINING PROTEIN"/>
    <property type="match status" value="1"/>
</dbReference>
<evidence type="ECO:0000313" key="5">
    <source>
        <dbReference type="EMBL" id="QDT94650.1"/>
    </source>
</evidence>
<accession>A0A517VP16</accession>
<comment type="similarity">
    <text evidence="1">Belongs to the methyltransferase superfamily.</text>
</comment>
<proteinExistence type="inferred from homology"/>
<dbReference type="KEGG" id="gaw:V144x_00810"/>
<dbReference type="Pfam" id="PF08241">
    <property type="entry name" value="Methyltransf_11"/>
    <property type="match status" value="1"/>
</dbReference>
<protein>
    <recommendedName>
        <fullName evidence="4">Methyltransferase type 11 domain-containing protein</fullName>
    </recommendedName>
</protein>
<dbReference type="InterPro" id="IPR029063">
    <property type="entry name" value="SAM-dependent_MTases_sf"/>
</dbReference>
<dbReference type="Gene3D" id="3.40.50.150">
    <property type="entry name" value="Vaccinia Virus protein VP39"/>
    <property type="match status" value="1"/>
</dbReference>